<evidence type="ECO:0000313" key="1">
    <source>
        <dbReference type="EMBL" id="CDY33011.1"/>
    </source>
</evidence>
<evidence type="ECO:0000313" key="2">
    <source>
        <dbReference type="Proteomes" id="UP000028999"/>
    </source>
</evidence>
<sequence length="32" mass="3999">MDVYPESLELDRNQYLWDVTSFEKIDLVYFRL</sequence>
<dbReference type="Gramene" id="CDY33011">
    <property type="protein sequence ID" value="CDY33011"/>
    <property type="gene ID" value="GSBRNA2T00053234001"/>
</dbReference>
<dbReference type="AlphaFoldDB" id="A0A078H589"/>
<proteinExistence type="predicted"/>
<accession>A0A078H589</accession>
<keyword evidence="2" id="KW-1185">Reference proteome</keyword>
<dbReference type="EMBL" id="LK032304">
    <property type="protein sequence ID" value="CDY33011.1"/>
    <property type="molecule type" value="Genomic_DNA"/>
</dbReference>
<name>A0A078H589_BRANA</name>
<organism evidence="1 2">
    <name type="scientific">Brassica napus</name>
    <name type="common">Rape</name>
    <dbReference type="NCBI Taxonomy" id="3708"/>
    <lineage>
        <taxon>Eukaryota</taxon>
        <taxon>Viridiplantae</taxon>
        <taxon>Streptophyta</taxon>
        <taxon>Embryophyta</taxon>
        <taxon>Tracheophyta</taxon>
        <taxon>Spermatophyta</taxon>
        <taxon>Magnoliopsida</taxon>
        <taxon>eudicotyledons</taxon>
        <taxon>Gunneridae</taxon>
        <taxon>Pentapetalae</taxon>
        <taxon>rosids</taxon>
        <taxon>malvids</taxon>
        <taxon>Brassicales</taxon>
        <taxon>Brassicaceae</taxon>
        <taxon>Brassiceae</taxon>
        <taxon>Brassica</taxon>
    </lineage>
</organism>
<dbReference type="Proteomes" id="UP000028999">
    <property type="component" value="Unassembled WGS sequence"/>
</dbReference>
<reference evidence="1 2" key="1">
    <citation type="journal article" date="2014" name="Science">
        <title>Plant genetics. Early allopolyploid evolution in the post-Neolithic Brassica napus oilseed genome.</title>
        <authorList>
            <person name="Chalhoub B."/>
            <person name="Denoeud F."/>
            <person name="Liu S."/>
            <person name="Parkin I.A."/>
            <person name="Tang H."/>
            <person name="Wang X."/>
            <person name="Chiquet J."/>
            <person name="Belcram H."/>
            <person name="Tong C."/>
            <person name="Samans B."/>
            <person name="Correa M."/>
            <person name="Da Silva C."/>
            <person name="Just J."/>
            <person name="Falentin C."/>
            <person name="Koh C.S."/>
            <person name="Le Clainche I."/>
            <person name="Bernard M."/>
            <person name="Bento P."/>
            <person name="Noel B."/>
            <person name="Labadie K."/>
            <person name="Alberti A."/>
            <person name="Charles M."/>
            <person name="Arnaud D."/>
            <person name="Guo H."/>
            <person name="Daviaud C."/>
            <person name="Alamery S."/>
            <person name="Jabbari K."/>
            <person name="Zhao M."/>
            <person name="Edger P.P."/>
            <person name="Chelaifa H."/>
            <person name="Tack D."/>
            <person name="Lassalle G."/>
            <person name="Mestiri I."/>
            <person name="Schnel N."/>
            <person name="Le Paslier M.C."/>
            <person name="Fan G."/>
            <person name="Renault V."/>
            <person name="Bayer P.E."/>
            <person name="Golicz A.A."/>
            <person name="Manoli S."/>
            <person name="Lee T.H."/>
            <person name="Thi V.H."/>
            <person name="Chalabi S."/>
            <person name="Hu Q."/>
            <person name="Fan C."/>
            <person name="Tollenaere R."/>
            <person name="Lu Y."/>
            <person name="Battail C."/>
            <person name="Shen J."/>
            <person name="Sidebottom C.H."/>
            <person name="Wang X."/>
            <person name="Canaguier A."/>
            <person name="Chauveau A."/>
            <person name="Berard A."/>
            <person name="Deniot G."/>
            <person name="Guan M."/>
            <person name="Liu Z."/>
            <person name="Sun F."/>
            <person name="Lim Y.P."/>
            <person name="Lyons E."/>
            <person name="Town C.D."/>
            <person name="Bancroft I."/>
            <person name="Wang X."/>
            <person name="Meng J."/>
            <person name="Ma J."/>
            <person name="Pires J.C."/>
            <person name="King G.J."/>
            <person name="Brunel D."/>
            <person name="Delourme R."/>
            <person name="Renard M."/>
            <person name="Aury J.M."/>
            <person name="Adams K.L."/>
            <person name="Batley J."/>
            <person name="Snowdon R.J."/>
            <person name="Tost J."/>
            <person name="Edwards D."/>
            <person name="Zhou Y."/>
            <person name="Hua W."/>
            <person name="Sharpe A.G."/>
            <person name="Paterson A.H."/>
            <person name="Guan C."/>
            <person name="Wincker P."/>
        </authorList>
    </citation>
    <scope>NUCLEOTIDE SEQUENCE [LARGE SCALE GENOMIC DNA]</scope>
    <source>
        <strain evidence="2">cv. Darmor-bzh</strain>
    </source>
</reference>
<protein>
    <submittedName>
        <fullName evidence="1">BnaA10g12170D protein</fullName>
    </submittedName>
</protein>
<gene>
    <name evidence="1" type="primary">BnaA10g12170D</name>
    <name evidence="1" type="ORF">GSBRNA2T00053234001</name>
</gene>
<dbReference type="PaxDb" id="3708-A0A078H589"/>